<dbReference type="OrthoDB" id="2327485at2"/>
<keyword evidence="3" id="KW-1185">Reference proteome</keyword>
<comment type="caution">
    <text evidence="2">The sequence shown here is derived from an EMBL/GenBank/DDBJ whole genome shotgun (WGS) entry which is preliminary data.</text>
</comment>
<dbReference type="AlphaFoldDB" id="A0A4R0Q1C9"/>
<dbReference type="RefSeq" id="WP_131531551.1">
    <property type="nucleotide sequence ID" value="NZ_SJSO01000012.1"/>
</dbReference>
<dbReference type="InterPro" id="IPR029045">
    <property type="entry name" value="ClpP/crotonase-like_dom_sf"/>
</dbReference>
<dbReference type="EMBL" id="SJSO01000012">
    <property type="protein sequence ID" value="TCD25612.1"/>
    <property type="molecule type" value="Genomic_DNA"/>
</dbReference>
<feature type="domain" description="Tail specific protease" evidence="1">
    <location>
        <begin position="240"/>
        <end position="455"/>
    </location>
</feature>
<dbReference type="InterPro" id="IPR005151">
    <property type="entry name" value="Tail-specific_protease"/>
</dbReference>
<evidence type="ECO:0000259" key="1">
    <source>
        <dbReference type="Pfam" id="PF03572"/>
    </source>
</evidence>
<sequence>MKTLITLLITTNFPFLLVAQQIPCNCLENLNEAIVKTELNYAGFPKKVYAKTKSAYGDLVTKLRAKAENETNTKNCYYLIKDYIRFFQDKHFSLTYLNKDDYEKETVVIDESYFKTLKPDIGTEGIWINADSSITLGIKKFQGNEYKAVVLSAKDSMLHKGLVYFTLKPHQKGYLLNQYNVFSSIDFYAQQRGGLLQLWNFSLFGRIYPNEMTTKEKRELSTWKNSNNGLDFNQLNKETSYIKIPTFFNNDSKIEKLVAANDKAIRSSKYLIIDLRGNGGGNSGWSFLLPYVMTNPIKQDSPLLRISQDNVRLKRSELEYFVKNPVPVNLKKYYPDEYVANLKKIYEELSSTKDTFYQIPGLTIPLDAVLSSPAKVALITDELCGSSTEYFFHLMNQSKKTTRYGRNSVGMMDYEGPASPTPLPCKMLVLMMPVSKSSWADKKPIDATGFSPDIKLNMSGDQWVEYIIKDLKKKG</sequence>
<dbReference type="Proteomes" id="UP000293925">
    <property type="component" value="Unassembled WGS sequence"/>
</dbReference>
<proteinExistence type="predicted"/>
<reference evidence="2 3" key="1">
    <citation type="submission" date="2019-02" db="EMBL/GenBank/DDBJ databases">
        <title>Pedobacter sp. RP-3-21 sp. nov., isolated from Arctic soil.</title>
        <authorList>
            <person name="Dahal R.H."/>
        </authorList>
    </citation>
    <scope>NUCLEOTIDE SEQUENCE [LARGE SCALE GENOMIC DNA]</scope>
    <source>
        <strain evidence="2 3">RP-3-21</strain>
    </source>
</reference>
<accession>A0A4R0Q1C9</accession>
<dbReference type="Gene3D" id="3.90.226.10">
    <property type="entry name" value="2-enoyl-CoA Hydratase, Chain A, domain 1"/>
    <property type="match status" value="1"/>
</dbReference>
<evidence type="ECO:0000313" key="2">
    <source>
        <dbReference type="EMBL" id="TCD25612.1"/>
    </source>
</evidence>
<name>A0A4R0Q1C9_9SPHI</name>
<dbReference type="Pfam" id="PF03572">
    <property type="entry name" value="Peptidase_S41"/>
    <property type="match status" value="1"/>
</dbReference>
<organism evidence="2 3">
    <name type="scientific">Pedobacter psychrodurus</name>
    <dbReference type="NCBI Taxonomy" id="2530456"/>
    <lineage>
        <taxon>Bacteria</taxon>
        <taxon>Pseudomonadati</taxon>
        <taxon>Bacteroidota</taxon>
        <taxon>Sphingobacteriia</taxon>
        <taxon>Sphingobacteriales</taxon>
        <taxon>Sphingobacteriaceae</taxon>
        <taxon>Pedobacter</taxon>
    </lineage>
</organism>
<protein>
    <recommendedName>
        <fullName evidence="1">Tail specific protease domain-containing protein</fullName>
    </recommendedName>
</protein>
<dbReference type="GO" id="GO:0008236">
    <property type="term" value="F:serine-type peptidase activity"/>
    <property type="evidence" value="ECO:0007669"/>
    <property type="project" value="InterPro"/>
</dbReference>
<evidence type="ECO:0000313" key="3">
    <source>
        <dbReference type="Proteomes" id="UP000293925"/>
    </source>
</evidence>
<gene>
    <name evidence="2" type="ORF">EZ456_15250</name>
</gene>
<dbReference type="SUPFAM" id="SSF52096">
    <property type="entry name" value="ClpP/crotonase"/>
    <property type="match status" value="1"/>
</dbReference>
<dbReference type="GO" id="GO:0006508">
    <property type="term" value="P:proteolysis"/>
    <property type="evidence" value="ECO:0007669"/>
    <property type="project" value="InterPro"/>
</dbReference>